<dbReference type="GO" id="GO:0000976">
    <property type="term" value="F:transcription cis-regulatory region binding"/>
    <property type="evidence" value="ECO:0007669"/>
    <property type="project" value="TreeGrafter"/>
</dbReference>
<keyword evidence="1" id="KW-0805">Transcription regulation</keyword>
<evidence type="ECO:0000313" key="6">
    <source>
        <dbReference type="EMBL" id="GGS57332.1"/>
    </source>
</evidence>
<name>A0A918GS36_9PSEU</name>
<dbReference type="Pfam" id="PF21935">
    <property type="entry name" value="TetR_C_45"/>
    <property type="match status" value="1"/>
</dbReference>
<dbReference type="InterPro" id="IPR047923">
    <property type="entry name" value="ArpA-like"/>
</dbReference>
<organism evidence="6 7">
    <name type="scientific">Actinokineospora fastidiosa</name>
    <dbReference type="NCBI Taxonomy" id="1816"/>
    <lineage>
        <taxon>Bacteria</taxon>
        <taxon>Bacillati</taxon>
        <taxon>Actinomycetota</taxon>
        <taxon>Actinomycetes</taxon>
        <taxon>Pseudonocardiales</taxon>
        <taxon>Pseudonocardiaceae</taxon>
        <taxon>Actinokineospora</taxon>
    </lineage>
</organism>
<dbReference type="PROSITE" id="PS50977">
    <property type="entry name" value="HTH_TETR_2"/>
    <property type="match status" value="1"/>
</dbReference>
<dbReference type="SUPFAM" id="SSF48498">
    <property type="entry name" value="Tetracyclin repressor-like, C-terminal domain"/>
    <property type="match status" value="1"/>
</dbReference>
<dbReference type="InterPro" id="IPR054126">
    <property type="entry name" value="CprB_TetR_C"/>
</dbReference>
<dbReference type="InterPro" id="IPR036271">
    <property type="entry name" value="Tet_transcr_reg_TetR-rel_C_sf"/>
</dbReference>
<keyword evidence="2 4" id="KW-0238">DNA-binding</keyword>
<dbReference type="GO" id="GO:0003700">
    <property type="term" value="F:DNA-binding transcription factor activity"/>
    <property type="evidence" value="ECO:0007669"/>
    <property type="project" value="TreeGrafter"/>
</dbReference>
<feature type="domain" description="HTH tetR-type" evidence="5">
    <location>
        <begin position="8"/>
        <end position="68"/>
    </location>
</feature>
<reference evidence="6" key="1">
    <citation type="journal article" date="2014" name="Int. J. Syst. Evol. Microbiol.">
        <title>Complete genome sequence of Corynebacterium casei LMG S-19264T (=DSM 44701T), isolated from a smear-ripened cheese.</title>
        <authorList>
            <consortium name="US DOE Joint Genome Institute (JGI-PGF)"/>
            <person name="Walter F."/>
            <person name="Albersmeier A."/>
            <person name="Kalinowski J."/>
            <person name="Ruckert C."/>
        </authorList>
    </citation>
    <scope>NUCLEOTIDE SEQUENCE</scope>
    <source>
        <strain evidence="6">JCM 3276</strain>
    </source>
</reference>
<sequence length="225" mass="24405">MAQQQRAERTRTQILDAAAEVIDQHGFQGARLSGILATAGVTKGAFYFHFSSKEELAHALVDEQFSVDDTPTDPESLGLQQIIDLTHQLAHALQTNVRVRASVRLTVETGSFVAPRPEPYLRWIGVARRHVEAALHRGDLHKGLDPNVVATWISGSFLGIQIQSEVLTGRADVHERVTDMWRIALPGLVPPWRLAAFSPSGTVPPAQLPGGPHAVPAVEVGVSQS</sequence>
<keyword evidence="7" id="KW-1185">Reference proteome</keyword>
<evidence type="ECO:0000256" key="3">
    <source>
        <dbReference type="ARBA" id="ARBA00023163"/>
    </source>
</evidence>
<proteinExistence type="predicted"/>
<protein>
    <submittedName>
        <fullName evidence="6">Gamma-butyrolactone-binding protein</fullName>
    </submittedName>
</protein>
<dbReference type="RefSeq" id="WP_189214014.1">
    <property type="nucleotide sequence ID" value="NZ_BMRB01000009.1"/>
</dbReference>
<accession>A0A918GS36</accession>
<evidence type="ECO:0000313" key="7">
    <source>
        <dbReference type="Proteomes" id="UP000660680"/>
    </source>
</evidence>
<dbReference type="NCBIfam" id="NF041196">
    <property type="entry name" value="ScbR_bind_reg"/>
    <property type="match status" value="1"/>
</dbReference>
<dbReference type="PANTHER" id="PTHR30055">
    <property type="entry name" value="HTH-TYPE TRANSCRIPTIONAL REGULATOR RUTR"/>
    <property type="match status" value="1"/>
</dbReference>
<reference evidence="6" key="2">
    <citation type="submission" date="2020-09" db="EMBL/GenBank/DDBJ databases">
        <authorList>
            <person name="Sun Q."/>
            <person name="Ohkuma M."/>
        </authorList>
    </citation>
    <scope>NUCLEOTIDE SEQUENCE</scope>
    <source>
        <strain evidence="6">JCM 3276</strain>
    </source>
</reference>
<dbReference type="AlphaFoldDB" id="A0A918GS36"/>
<evidence type="ECO:0000256" key="2">
    <source>
        <dbReference type="ARBA" id="ARBA00023125"/>
    </source>
</evidence>
<dbReference type="InterPro" id="IPR050109">
    <property type="entry name" value="HTH-type_TetR-like_transc_reg"/>
</dbReference>
<keyword evidence="3" id="KW-0804">Transcription</keyword>
<comment type="caution">
    <text evidence="6">The sequence shown here is derived from an EMBL/GenBank/DDBJ whole genome shotgun (WGS) entry which is preliminary data.</text>
</comment>
<dbReference type="InterPro" id="IPR001647">
    <property type="entry name" value="HTH_TetR"/>
</dbReference>
<dbReference type="EMBL" id="BMRB01000009">
    <property type="protein sequence ID" value="GGS57332.1"/>
    <property type="molecule type" value="Genomic_DNA"/>
</dbReference>
<dbReference type="Proteomes" id="UP000660680">
    <property type="component" value="Unassembled WGS sequence"/>
</dbReference>
<dbReference type="Pfam" id="PF00440">
    <property type="entry name" value="TetR_N"/>
    <property type="match status" value="1"/>
</dbReference>
<gene>
    <name evidence="6" type="ORF">GCM10010171_60340</name>
</gene>
<dbReference type="InterPro" id="IPR009057">
    <property type="entry name" value="Homeodomain-like_sf"/>
</dbReference>
<dbReference type="PANTHER" id="PTHR30055:SF234">
    <property type="entry name" value="HTH-TYPE TRANSCRIPTIONAL REGULATOR BETI"/>
    <property type="match status" value="1"/>
</dbReference>
<evidence type="ECO:0000256" key="1">
    <source>
        <dbReference type="ARBA" id="ARBA00023015"/>
    </source>
</evidence>
<evidence type="ECO:0000256" key="4">
    <source>
        <dbReference type="PROSITE-ProRule" id="PRU00335"/>
    </source>
</evidence>
<feature type="DNA-binding region" description="H-T-H motif" evidence="4">
    <location>
        <begin position="31"/>
        <end position="50"/>
    </location>
</feature>
<dbReference type="PRINTS" id="PR00455">
    <property type="entry name" value="HTHTETR"/>
</dbReference>
<dbReference type="SUPFAM" id="SSF46689">
    <property type="entry name" value="Homeodomain-like"/>
    <property type="match status" value="1"/>
</dbReference>
<dbReference type="Gene3D" id="1.10.357.10">
    <property type="entry name" value="Tetracycline Repressor, domain 2"/>
    <property type="match status" value="1"/>
</dbReference>
<evidence type="ECO:0000259" key="5">
    <source>
        <dbReference type="PROSITE" id="PS50977"/>
    </source>
</evidence>